<evidence type="ECO:0000256" key="7">
    <source>
        <dbReference type="ARBA" id="ARBA00022723"/>
    </source>
</evidence>
<dbReference type="InterPro" id="IPR029044">
    <property type="entry name" value="Nucleotide-diphossugar_trans"/>
</dbReference>
<feature type="region of interest" description="N-acetyltransferase" evidence="18">
    <location>
        <begin position="258"/>
        <end position="450"/>
    </location>
</feature>
<comment type="function">
    <text evidence="17 18">Catalyzes the last two sequential reactions in the de novo biosynthetic pathway for UDP-N-acetylglucosamine (UDP-GlcNAc). The C-terminal domain catalyzes the transfer of acetyl group from acetyl coenzyme A to glucosamine-1-phosphate (GlcN-1-P) to produce N-acetylglucosamine-1-phosphate (GlcNAc-1-P), which is converted into UDP-GlcNAc by the transfer of uridine 5-monophosphate (from uridine 5-triphosphate), a reaction catalyzed by the N-terminal domain.</text>
</comment>
<feature type="binding site" evidence="18">
    <location>
        <position position="147"/>
    </location>
    <ligand>
        <name>UDP-N-acetyl-alpha-D-glucosamine</name>
        <dbReference type="ChEBI" id="CHEBI:57705"/>
    </ligand>
</feature>
<dbReference type="GO" id="GO:0005737">
    <property type="term" value="C:cytoplasm"/>
    <property type="evidence" value="ECO:0007669"/>
    <property type="project" value="UniProtKB-SubCell"/>
</dbReference>
<dbReference type="GO" id="GO:0006048">
    <property type="term" value="P:UDP-N-acetylglucosamine biosynthetic process"/>
    <property type="evidence" value="ECO:0007669"/>
    <property type="project" value="UniProtKB-UniPathway"/>
</dbReference>
<dbReference type="GO" id="GO:0009252">
    <property type="term" value="P:peptidoglycan biosynthetic process"/>
    <property type="evidence" value="ECO:0007669"/>
    <property type="project" value="UniProtKB-UniRule"/>
</dbReference>
<keyword evidence="12 18" id="KW-0511">Multifunctional enzyme</keyword>
<gene>
    <name evidence="18" type="primary">glmU</name>
    <name evidence="20" type="ordered locus">Zmob_1024</name>
</gene>
<dbReference type="HAMAP" id="MF_01631">
    <property type="entry name" value="GlmU"/>
    <property type="match status" value="1"/>
</dbReference>
<keyword evidence="5 18" id="KW-0808">Transferase</keyword>
<dbReference type="SUPFAM" id="SSF53448">
    <property type="entry name" value="Nucleotide-diphospho-sugar transferases"/>
    <property type="match status" value="1"/>
</dbReference>
<evidence type="ECO:0000256" key="13">
    <source>
        <dbReference type="ARBA" id="ARBA00023315"/>
    </source>
</evidence>
<evidence type="ECO:0000256" key="10">
    <source>
        <dbReference type="ARBA" id="ARBA00022960"/>
    </source>
</evidence>
<dbReference type="GO" id="GO:0071555">
    <property type="term" value="P:cell wall organization"/>
    <property type="evidence" value="ECO:0007669"/>
    <property type="project" value="UniProtKB-KW"/>
</dbReference>
<feature type="binding site" evidence="18">
    <location>
        <position position="234"/>
    </location>
    <ligand>
        <name>Mg(2+)</name>
        <dbReference type="ChEBI" id="CHEBI:18420"/>
    </ligand>
</feature>
<feature type="binding site" evidence="18">
    <location>
        <begin position="107"/>
        <end position="109"/>
    </location>
    <ligand>
        <name>UDP-N-acetyl-alpha-D-glucosamine</name>
        <dbReference type="ChEBI" id="CHEBI:57705"/>
    </ligand>
</feature>
<evidence type="ECO:0000256" key="5">
    <source>
        <dbReference type="ARBA" id="ARBA00022679"/>
    </source>
</evidence>
<dbReference type="CDD" id="cd03353">
    <property type="entry name" value="LbH_GlmU_C"/>
    <property type="match status" value="1"/>
</dbReference>
<dbReference type="InterPro" id="IPR001451">
    <property type="entry name" value="Hexapep"/>
</dbReference>
<accession>A0A0H3G231</accession>
<comment type="similarity">
    <text evidence="3 18">In the N-terminal section; belongs to the N-acetylglucosamine-1-phosphate uridyltransferase family.</text>
</comment>
<comment type="catalytic activity">
    <reaction evidence="15 18">
        <text>alpha-D-glucosamine 1-phosphate + acetyl-CoA = N-acetyl-alpha-D-glucosamine 1-phosphate + CoA + H(+)</text>
        <dbReference type="Rhea" id="RHEA:13725"/>
        <dbReference type="ChEBI" id="CHEBI:15378"/>
        <dbReference type="ChEBI" id="CHEBI:57287"/>
        <dbReference type="ChEBI" id="CHEBI:57288"/>
        <dbReference type="ChEBI" id="CHEBI:57776"/>
        <dbReference type="ChEBI" id="CHEBI:58516"/>
        <dbReference type="EC" id="2.3.1.157"/>
    </reaction>
</comment>
<evidence type="ECO:0000256" key="15">
    <source>
        <dbReference type="ARBA" id="ARBA00048247"/>
    </source>
</evidence>
<evidence type="ECO:0000256" key="18">
    <source>
        <dbReference type="HAMAP-Rule" id="MF_01631"/>
    </source>
</evidence>
<feature type="region of interest" description="Linker" evidence="18">
    <location>
        <begin position="237"/>
        <end position="257"/>
    </location>
</feature>
<evidence type="ECO:0000256" key="3">
    <source>
        <dbReference type="ARBA" id="ARBA00007947"/>
    </source>
</evidence>
<feature type="binding site" evidence="18">
    <location>
        <position position="162"/>
    </location>
    <ligand>
        <name>UDP-N-acetyl-alpha-D-glucosamine</name>
        <dbReference type="ChEBI" id="CHEBI:57705"/>
    </ligand>
</feature>
<dbReference type="UniPathway" id="UPA00973"/>
<keyword evidence="8 18" id="KW-0677">Repeat</keyword>
<comment type="catalytic activity">
    <reaction evidence="16 18">
        <text>N-acetyl-alpha-D-glucosamine 1-phosphate + UTP + H(+) = UDP-N-acetyl-alpha-D-glucosamine + diphosphate</text>
        <dbReference type="Rhea" id="RHEA:13509"/>
        <dbReference type="ChEBI" id="CHEBI:15378"/>
        <dbReference type="ChEBI" id="CHEBI:33019"/>
        <dbReference type="ChEBI" id="CHEBI:46398"/>
        <dbReference type="ChEBI" id="CHEBI:57705"/>
        <dbReference type="ChEBI" id="CHEBI:57776"/>
        <dbReference type="EC" id="2.7.7.23"/>
    </reaction>
</comment>
<feature type="binding site" evidence="18">
    <location>
        <position position="26"/>
    </location>
    <ligand>
        <name>UDP-N-acetyl-alpha-D-glucosamine</name>
        <dbReference type="ChEBI" id="CHEBI:57705"/>
    </ligand>
</feature>
<name>A0A0H3G231_ZYMMA</name>
<feature type="region of interest" description="Pyrophosphorylase" evidence="18">
    <location>
        <begin position="1"/>
        <end position="236"/>
    </location>
</feature>
<dbReference type="PANTHER" id="PTHR43584:SF3">
    <property type="entry name" value="BIFUNCTIONAL PROTEIN GLMU"/>
    <property type="match status" value="1"/>
</dbReference>
<comment type="pathway">
    <text evidence="18">Nucleotide-sugar biosynthesis; UDP-N-acetyl-alpha-D-glucosamine biosynthesis; UDP-N-acetyl-alpha-D-glucosamine from N-acetyl-alpha-D-glucosamine 1-phosphate: step 1/1.</text>
</comment>
<dbReference type="InterPro" id="IPR005882">
    <property type="entry name" value="Bifunctional_GlmU"/>
</dbReference>
<dbReference type="GO" id="GO:0009245">
    <property type="term" value="P:lipid A biosynthetic process"/>
    <property type="evidence" value="ECO:0007669"/>
    <property type="project" value="UniProtKB-UniRule"/>
</dbReference>
<feature type="binding site" evidence="18">
    <location>
        <position position="323"/>
    </location>
    <ligand>
        <name>UDP-N-acetyl-alpha-D-glucosamine</name>
        <dbReference type="ChEBI" id="CHEBI:57705"/>
    </ligand>
</feature>
<dbReference type="InterPro" id="IPR050065">
    <property type="entry name" value="GlmU-like"/>
</dbReference>
<feature type="binding site" evidence="18">
    <location>
        <position position="413"/>
    </location>
    <ligand>
        <name>acetyl-CoA</name>
        <dbReference type="ChEBI" id="CHEBI:57288"/>
    </ligand>
</feature>
<dbReference type="GO" id="GO:0019134">
    <property type="term" value="F:glucosamine-1-phosphate N-acetyltransferase activity"/>
    <property type="evidence" value="ECO:0007669"/>
    <property type="project" value="UniProtKB-UniRule"/>
</dbReference>
<dbReference type="KEGG" id="zmm:Zmob_1024"/>
<dbReference type="GO" id="GO:0000287">
    <property type="term" value="F:magnesium ion binding"/>
    <property type="evidence" value="ECO:0007669"/>
    <property type="project" value="UniProtKB-UniRule"/>
</dbReference>
<evidence type="ECO:0000256" key="11">
    <source>
        <dbReference type="ARBA" id="ARBA00022984"/>
    </source>
</evidence>
<comment type="similarity">
    <text evidence="2 18">In the C-terminal section; belongs to the transferase hexapeptide repeat family.</text>
</comment>
<protein>
    <recommendedName>
        <fullName evidence="18">Bifunctional protein GlmU</fullName>
    </recommendedName>
    <domain>
        <recommendedName>
            <fullName evidence="18">UDP-N-acetylglucosamine pyrophosphorylase</fullName>
            <ecNumber evidence="18">2.7.7.23</ecNumber>
        </recommendedName>
        <alternativeName>
            <fullName evidence="18">N-acetylglucosamine-1-phosphate uridyltransferase</fullName>
        </alternativeName>
    </domain>
    <domain>
        <recommendedName>
            <fullName evidence="18">Glucosamine-1-phosphate N-acetyltransferase</fullName>
            <ecNumber evidence="18">2.3.1.157</ecNumber>
        </recommendedName>
    </domain>
</protein>
<evidence type="ECO:0000256" key="17">
    <source>
        <dbReference type="ARBA" id="ARBA00049628"/>
    </source>
</evidence>
<feature type="active site" description="Proton acceptor" evidence="18">
    <location>
        <position position="353"/>
    </location>
</feature>
<dbReference type="InterPro" id="IPR025877">
    <property type="entry name" value="MobA-like_NTP_Trfase"/>
</dbReference>
<evidence type="ECO:0000256" key="16">
    <source>
        <dbReference type="ARBA" id="ARBA00048493"/>
    </source>
</evidence>
<proteinExistence type="inferred from homology"/>
<sequence length="450" mass="49021">MTAHKPFSAVILAAGKGTRMRSDTHKILHALAGRPLLGWVLDSLAPLSPDHTVVVTGSGREQVENYLKQVDLPVTSVTQEEQLGTAHAVAQAKSALKDFKGDIVVLYGDVPLVQPKTIKALLERLHHEDKPTVAVLAFRPDDPRQYGRIVTDKTAHIQKMVEYKDASEEERAITLCNSGLLAIRAHDLWPLLSRVQNNNASGEYYLPDIVMLALSEGCQAVTVDAEAWEVSGVNNRAELASLESLWQNRKRQDVMKDGASLIAPETVWFSYDTEIGRDVIIEPQVFFGRDVKVANGVTIHSFSHIEGADIKENVEIGPFARLRPGAEIAEKAKIGNFVEIKKSKVEKGAKVNHLTYIGDATIGAGSNIGGGTITCNYDGFNKSRTEIGEKAFIGSNSALVAPVRIGAGAIIAAGSTITHNVPDDSLAIARSEQENKALWAKKFRQRKKKK</sequence>
<dbReference type="InterPro" id="IPR038009">
    <property type="entry name" value="GlmU_C_LbH"/>
</dbReference>
<dbReference type="Proteomes" id="UP000001494">
    <property type="component" value="Chromosome"/>
</dbReference>
<feature type="binding site" evidence="18">
    <location>
        <position position="234"/>
    </location>
    <ligand>
        <name>UDP-N-acetyl-alpha-D-glucosamine</name>
        <dbReference type="ChEBI" id="CHEBI:57705"/>
    </ligand>
</feature>
<dbReference type="GO" id="GO:0003977">
    <property type="term" value="F:UDP-N-acetylglucosamine diphosphorylase activity"/>
    <property type="evidence" value="ECO:0007669"/>
    <property type="project" value="UniProtKB-UniRule"/>
</dbReference>
<comment type="pathway">
    <text evidence="18">Bacterial outer membrane biogenesis; LPS lipid A biosynthesis.</text>
</comment>
<evidence type="ECO:0000256" key="6">
    <source>
        <dbReference type="ARBA" id="ARBA00022695"/>
    </source>
</evidence>
<dbReference type="EC" id="2.7.7.23" evidence="18"/>
<feature type="binding site" evidence="18">
    <location>
        <begin position="84"/>
        <end position="85"/>
    </location>
    <ligand>
        <name>UDP-N-acetyl-alpha-D-glucosamine</name>
        <dbReference type="ChEBI" id="CHEBI:57705"/>
    </ligand>
</feature>
<feature type="binding site" evidence="18">
    <location>
        <position position="356"/>
    </location>
    <ligand>
        <name>UDP-N-acetyl-alpha-D-glucosamine</name>
        <dbReference type="ChEBI" id="CHEBI:57705"/>
    </ligand>
</feature>
<dbReference type="UniPathway" id="UPA00113">
    <property type="reaction ID" value="UER00532"/>
</dbReference>
<dbReference type="NCBIfam" id="TIGR01173">
    <property type="entry name" value="glmU"/>
    <property type="match status" value="1"/>
</dbReference>
<feature type="binding site" evidence="18">
    <location>
        <position position="341"/>
    </location>
    <ligand>
        <name>UDP-N-acetyl-alpha-D-glucosamine</name>
        <dbReference type="ChEBI" id="CHEBI:57705"/>
    </ligand>
</feature>
<keyword evidence="13 18" id="KW-0012">Acyltransferase</keyword>
<feature type="binding site" evidence="18">
    <location>
        <position position="430"/>
    </location>
    <ligand>
        <name>acetyl-CoA</name>
        <dbReference type="ChEBI" id="CHEBI:57288"/>
    </ligand>
</feature>
<evidence type="ECO:0000259" key="19">
    <source>
        <dbReference type="Pfam" id="PF12804"/>
    </source>
</evidence>
<comment type="cofactor">
    <cofactor evidence="18">
        <name>Mg(2+)</name>
        <dbReference type="ChEBI" id="CHEBI:18420"/>
    </cofactor>
    <text evidence="18">Binds 1 Mg(2+) ion per subunit.</text>
</comment>
<comment type="pathway">
    <text evidence="18">Nucleotide-sugar biosynthesis; UDP-N-acetyl-alpha-D-glucosamine biosynthesis; N-acetyl-alpha-D-glucosamine 1-phosphate from alpha-D-glucosamine 6-phosphate (route II): step 2/2.</text>
</comment>
<dbReference type="NCBIfam" id="NF010933">
    <property type="entry name" value="PRK14353.1"/>
    <property type="match status" value="1"/>
</dbReference>
<dbReference type="GO" id="GO:0000902">
    <property type="term" value="P:cell morphogenesis"/>
    <property type="evidence" value="ECO:0007669"/>
    <property type="project" value="UniProtKB-UniRule"/>
</dbReference>
<dbReference type="eggNOG" id="COG1207">
    <property type="taxonomic scope" value="Bacteria"/>
</dbReference>
<dbReference type="PROSITE" id="PS00101">
    <property type="entry name" value="HEXAPEP_TRANSFERASES"/>
    <property type="match status" value="1"/>
</dbReference>
<evidence type="ECO:0000256" key="8">
    <source>
        <dbReference type="ARBA" id="ARBA00022737"/>
    </source>
</evidence>
<comment type="subcellular location">
    <subcellularLocation>
        <location evidence="1 18">Cytoplasm</location>
    </subcellularLocation>
</comment>
<keyword evidence="9 18" id="KW-0460">Magnesium</keyword>
<dbReference type="InterPro" id="IPR011004">
    <property type="entry name" value="Trimer_LpxA-like_sf"/>
</dbReference>
<dbReference type="PANTHER" id="PTHR43584">
    <property type="entry name" value="NUCLEOTIDYL TRANSFERASE"/>
    <property type="match status" value="1"/>
</dbReference>
<dbReference type="GO" id="GO:0016020">
    <property type="term" value="C:membrane"/>
    <property type="evidence" value="ECO:0007669"/>
    <property type="project" value="GOC"/>
</dbReference>
<keyword evidence="6 18" id="KW-0548">Nucleotidyltransferase</keyword>
<evidence type="ECO:0000256" key="14">
    <source>
        <dbReference type="ARBA" id="ARBA00023316"/>
    </source>
</evidence>
<evidence type="ECO:0000256" key="2">
    <source>
        <dbReference type="ARBA" id="ARBA00007707"/>
    </source>
</evidence>
<evidence type="ECO:0000313" key="21">
    <source>
        <dbReference type="Proteomes" id="UP000001494"/>
    </source>
</evidence>
<feature type="domain" description="MobA-like NTP transferase" evidence="19">
    <location>
        <begin position="9"/>
        <end position="135"/>
    </location>
</feature>
<dbReference type="OrthoDB" id="9775031at2"/>
<evidence type="ECO:0000256" key="12">
    <source>
        <dbReference type="ARBA" id="ARBA00023268"/>
    </source>
</evidence>
<dbReference type="HOGENOM" id="CLU_029499_15_2_5"/>
<dbReference type="EMBL" id="CP002850">
    <property type="protein sequence ID" value="AEH62858.1"/>
    <property type="molecule type" value="Genomic_DNA"/>
</dbReference>
<dbReference type="InterPro" id="IPR018357">
    <property type="entry name" value="Hexapep_transf_CS"/>
</dbReference>
<feature type="binding site" evidence="18">
    <location>
        <begin position="376"/>
        <end position="377"/>
    </location>
    <ligand>
        <name>acetyl-CoA</name>
        <dbReference type="ChEBI" id="CHEBI:57288"/>
    </ligand>
</feature>
<keyword evidence="7 18" id="KW-0479">Metal-binding</keyword>
<organism evidence="20 21">
    <name type="scientific">Zymomonas mobilis subsp. mobilis (strain ATCC 10988 / DSM 424 / LMG 404 / NCIMB 8938 / NRRL B-806 / ZM1)</name>
    <dbReference type="NCBI Taxonomy" id="555217"/>
    <lineage>
        <taxon>Bacteria</taxon>
        <taxon>Pseudomonadati</taxon>
        <taxon>Pseudomonadota</taxon>
        <taxon>Alphaproteobacteria</taxon>
        <taxon>Sphingomonadales</taxon>
        <taxon>Zymomonadaceae</taxon>
        <taxon>Zymomonas</taxon>
    </lineage>
</organism>
<feature type="binding site" evidence="18">
    <location>
        <begin position="12"/>
        <end position="15"/>
    </location>
    <ligand>
        <name>UDP-N-acetyl-alpha-D-glucosamine</name>
        <dbReference type="ChEBI" id="CHEBI:57705"/>
    </ligand>
</feature>
<evidence type="ECO:0000256" key="9">
    <source>
        <dbReference type="ARBA" id="ARBA00022842"/>
    </source>
</evidence>
<feature type="binding site" evidence="18">
    <location>
        <position position="79"/>
    </location>
    <ligand>
        <name>UDP-N-acetyl-alpha-D-glucosamine</name>
        <dbReference type="ChEBI" id="CHEBI:57705"/>
    </ligand>
</feature>
<keyword evidence="11 18" id="KW-0573">Peptidoglycan synthesis</keyword>
<dbReference type="SUPFAM" id="SSF51161">
    <property type="entry name" value="Trimeric LpxA-like enzymes"/>
    <property type="match status" value="1"/>
</dbReference>
<keyword evidence="14 18" id="KW-0961">Cell wall biogenesis/degradation</keyword>
<comment type="subunit">
    <text evidence="18">Homotrimer.</text>
</comment>
<keyword evidence="10 18" id="KW-0133">Cell shape</keyword>
<feature type="binding site" evidence="18">
    <location>
        <position position="395"/>
    </location>
    <ligand>
        <name>acetyl-CoA</name>
        <dbReference type="ChEBI" id="CHEBI:57288"/>
    </ligand>
</feature>
<reference evidence="20 21" key="1">
    <citation type="journal article" date="2011" name="J. Bacteriol.">
        <title>Genome sequence of the ethanol-producing Zymomonas mobilis subsp. mobilis lectotype strain ATCC 10988.</title>
        <authorList>
            <person name="Pappas K.M."/>
            <person name="Kouvelis V.N."/>
            <person name="Saunders E."/>
            <person name="Brettin T.S."/>
            <person name="Bruce D."/>
            <person name="Detter C."/>
            <person name="Balakireva M."/>
            <person name="Han C.S."/>
            <person name="Savvakis G."/>
            <person name="Kyrpides N.C."/>
            <person name="Typas M.A."/>
        </authorList>
    </citation>
    <scope>NUCLEOTIDE SEQUENCE [LARGE SCALE GENOMIC DNA]</scope>
    <source>
        <strain evidence="21">ATCC 10988 / DSM 424 / CCUG 17860 / LMG 404 / NCIMB 8938 / NRRL B-806 / ZM1</strain>
    </source>
</reference>
<dbReference type="Pfam" id="PF00132">
    <property type="entry name" value="Hexapep"/>
    <property type="match status" value="1"/>
</dbReference>
<dbReference type="Pfam" id="PF12804">
    <property type="entry name" value="NTP_transf_3"/>
    <property type="match status" value="1"/>
</dbReference>
<dbReference type="GO" id="GO:0008360">
    <property type="term" value="P:regulation of cell shape"/>
    <property type="evidence" value="ECO:0007669"/>
    <property type="project" value="UniProtKB-KW"/>
</dbReference>
<evidence type="ECO:0000313" key="20">
    <source>
        <dbReference type="EMBL" id="AEH62858.1"/>
    </source>
</evidence>
<comment type="caution">
    <text evidence="18">Lacks conserved residue(s) required for the propagation of feature annotation.</text>
</comment>
<dbReference type="RefSeq" id="WP_014500838.1">
    <property type="nucleotide sequence ID" value="NC_017262.1"/>
</dbReference>
<dbReference type="CDD" id="cd02540">
    <property type="entry name" value="GT2_GlmU_N_bac"/>
    <property type="match status" value="1"/>
</dbReference>
<evidence type="ECO:0000256" key="1">
    <source>
        <dbReference type="ARBA" id="ARBA00004496"/>
    </source>
</evidence>
<feature type="binding site" evidence="18">
    <location>
        <position position="109"/>
    </location>
    <ligand>
        <name>Mg(2+)</name>
        <dbReference type="ChEBI" id="CHEBI:18420"/>
    </ligand>
</feature>
<feature type="binding site" evidence="18">
    <location>
        <position position="177"/>
    </location>
    <ligand>
        <name>UDP-N-acetyl-alpha-D-glucosamine</name>
        <dbReference type="ChEBI" id="CHEBI:57705"/>
    </ligand>
</feature>
<dbReference type="Gene3D" id="3.90.550.10">
    <property type="entry name" value="Spore Coat Polysaccharide Biosynthesis Protein SpsA, Chain A"/>
    <property type="match status" value="1"/>
</dbReference>
<keyword evidence="4 18" id="KW-0963">Cytoplasm</keyword>
<dbReference type="AlphaFoldDB" id="A0A0H3G231"/>
<feature type="binding site" evidence="18">
    <location>
        <position position="367"/>
    </location>
    <ligand>
        <name>UDP-N-acetyl-alpha-D-glucosamine</name>
        <dbReference type="ChEBI" id="CHEBI:57705"/>
    </ligand>
</feature>
<evidence type="ECO:0000256" key="4">
    <source>
        <dbReference type="ARBA" id="ARBA00022490"/>
    </source>
</evidence>
<dbReference type="EC" id="2.3.1.157" evidence="18"/>
<dbReference type="Gene3D" id="2.160.10.10">
    <property type="entry name" value="Hexapeptide repeat proteins"/>
    <property type="match status" value="1"/>
</dbReference>